<evidence type="ECO:0000313" key="2">
    <source>
        <dbReference type="EMBL" id="RYR58524.1"/>
    </source>
</evidence>
<name>A0A445D6A8_ARAHY</name>
<feature type="region of interest" description="Disordered" evidence="1">
    <location>
        <begin position="106"/>
        <end position="148"/>
    </location>
</feature>
<dbReference type="PANTHER" id="PTHR33781:SF4">
    <property type="entry name" value="PROTEIN PHYTOCHROME KINASE SUBSTRATE 1"/>
    <property type="match status" value="1"/>
</dbReference>
<evidence type="ECO:0000256" key="1">
    <source>
        <dbReference type="SAM" id="MobiDB-lite"/>
    </source>
</evidence>
<protein>
    <recommendedName>
        <fullName evidence="4">Protein PHYTOCHROME KINASE SUBSTRATE</fullName>
    </recommendedName>
</protein>
<reference evidence="2 3" key="1">
    <citation type="submission" date="2019-01" db="EMBL/GenBank/DDBJ databases">
        <title>Sequencing of cultivated peanut Arachis hypogaea provides insights into genome evolution and oil improvement.</title>
        <authorList>
            <person name="Chen X."/>
        </authorList>
    </citation>
    <scope>NUCLEOTIDE SEQUENCE [LARGE SCALE GENOMIC DNA]</scope>
    <source>
        <strain evidence="3">cv. Fuhuasheng</strain>
        <tissue evidence="2">Leaves</tissue>
    </source>
</reference>
<feature type="compositionally biased region" description="Polar residues" evidence="1">
    <location>
        <begin position="124"/>
        <end position="138"/>
    </location>
</feature>
<dbReference type="STRING" id="3818.A0A445D6A8"/>
<organism evidence="2 3">
    <name type="scientific">Arachis hypogaea</name>
    <name type="common">Peanut</name>
    <dbReference type="NCBI Taxonomy" id="3818"/>
    <lineage>
        <taxon>Eukaryota</taxon>
        <taxon>Viridiplantae</taxon>
        <taxon>Streptophyta</taxon>
        <taxon>Embryophyta</taxon>
        <taxon>Tracheophyta</taxon>
        <taxon>Spermatophyta</taxon>
        <taxon>Magnoliopsida</taxon>
        <taxon>eudicotyledons</taxon>
        <taxon>Gunneridae</taxon>
        <taxon>Pentapetalae</taxon>
        <taxon>rosids</taxon>
        <taxon>fabids</taxon>
        <taxon>Fabales</taxon>
        <taxon>Fabaceae</taxon>
        <taxon>Papilionoideae</taxon>
        <taxon>50 kb inversion clade</taxon>
        <taxon>dalbergioids sensu lato</taxon>
        <taxon>Dalbergieae</taxon>
        <taxon>Pterocarpus clade</taxon>
        <taxon>Arachis</taxon>
    </lineage>
</organism>
<evidence type="ECO:0008006" key="4">
    <source>
        <dbReference type="Google" id="ProtNLM"/>
    </source>
</evidence>
<dbReference type="OrthoDB" id="1916150at2759"/>
<dbReference type="EMBL" id="SDMP01000005">
    <property type="protein sequence ID" value="RYR58524.1"/>
    <property type="molecule type" value="Genomic_DNA"/>
</dbReference>
<feature type="region of interest" description="Disordered" evidence="1">
    <location>
        <begin position="469"/>
        <end position="493"/>
    </location>
</feature>
<comment type="caution">
    <text evidence="2">The sequence shown here is derived from an EMBL/GenBank/DDBJ whole genome shotgun (WGS) entry which is preliminary data.</text>
</comment>
<dbReference type="InterPro" id="IPR039615">
    <property type="entry name" value="PKS"/>
</dbReference>
<dbReference type="GO" id="GO:0009638">
    <property type="term" value="P:phototropism"/>
    <property type="evidence" value="ECO:0007669"/>
    <property type="project" value="InterPro"/>
</dbReference>
<feature type="compositionally biased region" description="Basic and acidic residues" evidence="1">
    <location>
        <begin position="110"/>
        <end position="123"/>
    </location>
</feature>
<keyword evidence="3" id="KW-1185">Reference proteome</keyword>
<sequence length="493" mass="55061">MVIIASTTANSNMHNLQNFDFNQNNNHHLRNASISSYLNTNEQQQPTFVDSSRQNFNSRKEGQPLPFLQHGIMKEEDCEIGVFEAEKYFNGAEGGEVLMSQRRKNQYHHHYYDQKKDEQKSTETGKFNNRSSSKFGTPSSVPSESSWNSQSALLQSSLKESSRIKNKKVQRNKASFLANLGCKCYCSDKDSVDISNNAASAKKNLNPVLDTNNHHHRDSVKETNPHAEAEISLDNNKEKLLNRENGLLALKKIQLQEKAEKSRKSLEVFGSPILNHCTSKSLSFDKRLVMHSSWDDDDADAVVLPKIEETDLAKKGNGNYNDDDCESDASSDLFEIDSLTGKANNPFLVRPIRTSCEVISFCASPVTTCYAPSEASIEWSVVTASALEYSAMSDCEDQRSVATLRSPARPQPKAGKEVYKRRPGMLLGCKSQKAVGVASETVKASEKLSPNSQFSRKFDNINQVARFQAETKQGKPPMQQRSHPPHASQLLCI</sequence>
<feature type="region of interest" description="Disordered" evidence="1">
    <location>
        <begin position="206"/>
        <end position="225"/>
    </location>
</feature>
<feature type="compositionally biased region" description="Low complexity" evidence="1">
    <location>
        <begin position="139"/>
        <end position="148"/>
    </location>
</feature>
<evidence type="ECO:0000313" key="3">
    <source>
        <dbReference type="Proteomes" id="UP000289738"/>
    </source>
</evidence>
<gene>
    <name evidence="2" type="ORF">Ahy_A05g024330</name>
</gene>
<proteinExistence type="predicted"/>
<dbReference type="PANTHER" id="PTHR33781">
    <property type="entry name" value="PROTEIN PHYTOCHROME KINASE SUBSTRATE 1-RELATED"/>
    <property type="match status" value="1"/>
</dbReference>
<dbReference type="Proteomes" id="UP000289738">
    <property type="component" value="Chromosome A05"/>
</dbReference>
<accession>A0A445D6A8</accession>
<dbReference type="AlphaFoldDB" id="A0A445D6A8"/>